<name>A0A6J7QAQ1_9ZZZZ</name>
<dbReference type="EMBL" id="CAFBOR010000284">
    <property type="protein sequence ID" value="CAB5001961.1"/>
    <property type="molecule type" value="Genomic_DNA"/>
</dbReference>
<dbReference type="InterPro" id="IPR019639">
    <property type="entry name" value="DUF2505"/>
</dbReference>
<proteinExistence type="predicted"/>
<reference evidence="3" key="1">
    <citation type="submission" date="2020-05" db="EMBL/GenBank/DDBJ databases">
        <authorList>
            <person name="Chiriac C."/>
            <person name="Salcher M."/>
            <person name="Ghai R."/>
            <person name="Kavagutti S V."/>
        </authorList>
    </citation>
    <scope>NUCLEOTIDE SEQUENCE</scope>
</reference>
<dbReference type="EMBL" id="CAEZWM010000161">
    <property type="protein sequence ID" value="CAB4665012.1"/>
    <property type="molecule type" value="Genomic_DNA"/>
</dbReference>
<accession>A0A6J7QAQ1</accession>
<dbReference type="AlphaFoldDB" id="A0A6J7QAQ1"/>
<protein>
    <submittedName>
        <fullName evidence="3">Unannotated protein</fullName>
    </submittedName>
</protein>
<evidence type="ECO:0000313" key="2">
    <source>
        <dbReference type="EMBL" id="CAB5001961.1"/>
    </source>
</evidence>
<dbReference type="Pfam" id="PF10698">
    <property type="entry name" value="DUF2505"/>
    <property type="match status" value="1"/>
</dbReference>
<dbReference type="EMBL" id="CAFBPF010000079">
    <property type="protein sequence ID" value="CAB5011462.1"/>
    <property type="molecule type" value="Genomic_DNA"/>
</dbReference>
<organism evidence="3">
    <name type="scientific">freshwater metagenome</name>
    <dbReference type="NCBI Taxonomy" id="449393"/>
    <lineage>
        <taxon>unclassified sequences</taxon>
        <taxon>metagenomes</taxon>
        <taxon>ecological metagenomes</taxon>
    </lineage>
</organism>
<gene>
    <name evidence="1" type="ORF">UFOPK2242_01185</name>
    <name evidence="2" type="ORF">UFOPK3974_01564</name>
    <name evidence="3" type="ORF">UFOPK4071_00742</name>
</gene>
<sequence>MAPRATYSLNVDFTLDQRFDQSGVAVAAALVDPDLLQQMTELPLLAEATVLSTERSGDRIRQSVRYRFEAELSSAVRRVIDPAKLTWVEMGEHDLAAGLSRFEIRPDHYSDLLQGRYTASVETSDDGRASTRIVKGMIKVKVLLVGARVENAIISSLRELAEAQQEIVEGWINSK</sequence>
<evidence type="ECO:0000313" key="1">
    <source>
        <dbReference type="EMBL" id="CAB4665012.1"/>
    </source>
</evidence>
<evidence type="ECO:0000313" key="3">
    <source>
        <dbReference type="EMBL" id="CAB5011462.1"/>
    </source>
</evidence>